<evidence type="ECO:0000313" key="2">
    <source>
        <dbReference type="Proteomes" id="UP001055811"/>
    </source>
</evidence>
<evidence type="ECO:0000313" key="1">
    <source>
        <dbReference type="EMBL" id="KAI3764843.1"/>
    </source>
</evidence>
<sequence>MRDDGSTTLGFQIFMVVMGTKREKKRGSSQSNRREMKDGTYRAPPSWRLKTLIIEIRRTNSVKVVSISDDLDVWVGRTPVAVASDIYVEERDDEQHLWGSSLMVAENPNH</sequence>
<reference evidence="2" key="1">
    <citation type="journal article" date="2022" name="Mol. Ecol. Resour.">
        <title>The genomes of chicory, endive, great burdock and yacon provide insights into Asteraceae palaeo-polyploidization history and plant inulin production.</title>
        <authorList>
            <person name="Fan W."/>
            <person name="Wang S."/>
            <person name="Wang H."/>
            <person name="Wang A."/>
            <person name="Jiang F."/>
            <person name="Liu H."/>
            <person name="Zhao H."/>
            <person name="Xu D."/>
            <person name="Zhang Y."/>
        </authorList>
    </citation>
    <scope>NUCLEOTIDE SEQUENCE [LARGE SCALE GENOMIC DNA]</scope>
    <source>
        <strain evidence="2">cv. Punajuju</strain>
    </source>
</reference>
<accession>A0ACB9F0J8</accession>
<name>A0ACB9F0J8_CICIN</name>
<keyword evidence="2" id="KW-1185">Reference proteome</keyword>
<dbReference type="EMBL" id="CM042011">
    <property type="protein sequence ID" value="KAI3764843.1"/>
    <property type="molecule type" value="Genomic_DNA"/>
</dbReference>
<organism evidence="1 2">
    <name type="scientific">Cichorium intybus</name>
    <name type="common">Chicory</name>
    <dbReference type="NCBI Taxonomy" id="13427"/>
    <lineage>
        <taxon>Eukaryota</taxon>
        <taxon>Viridiplantae</taxon>
        <taxon>Streptophyta</taxon>
        <taxon>Embryophyta</taxon>
        <taxon>Tracheophyta</taxon>
        <taxon>Spermatophyta</taxon>
        <taxon>Magnoliopsida</taxon>
        <taxon>eudicotyledons</taxon>
        <taxon>Gunneridae</taxon>
        <taxon>Pentapetalae</taxon>
        <taxon>asterids</taxon>
        <taxon>campanulids</taxon>
        <taxon>Asterales</taxon>
        <taxon>Asteraceae</taxon>
        <taxon>Cichorioideae</taxon>
        <taxon>Cichorieae</taxon>
        <taxon>Cichoriinae</taxon>
        <taxon>Cichorium</taxon>
    </lineage>
</organism>
<protein>
    <submittedName>
        <fullName evidence="1">Uncharacterized protein</fullName>
    </submittedName>
</protein>
<dbReference type="Proteomes" id="UP001055811">
    <property type="component" value="Linkage Group LG03"/>
</dbReference>
<comment type="caution">
    <text evidence="1">The sequence shown here is derived from an EMBL/GenBank/DDBJ whole genome shotgun (WGS) entry which is preliminary data.</text>
</comment>
<proteinExistence type="predicted"/>
<gene>
    <name evidence="1" type="ORF">L2E82_14860</name>
</gene>
<reference evidence="1 2" key="2">
    <citation type="journal article" date="2022" name="Mol. Ecol. Resour.">
        <title>The genomes of chicory, endive, great burdock and yacon provide insights into Asteraceae paleo-polyploidization history and plant inulin production.</title>
        <authorList>
            <person name="Fan W."/>
            <person name="Wang S."/>
            <person name="Wang H."/>
            <person name="Wang A."/>
            <person name="Jiang F."/>
            <person name="Liu H."/>
            <person name="Zhao H."/>
            <person name="Xu D."/>
            <person name="Zhang Y."/>
        </authorList>
    </citation>
    <scope>NUCLEOTIDE SEQUENCE [LARGE SCALE GENOMIC DNA]</scope>
    <source>
        <strain evidence="2">cv. Punajuju</strain>
        <tissue evidence="1">Leaves</tissue>
    </source>
</reference>